<dbReference type="EMBL" id="FUWJ01000027">
    <property type="protein sequence ID" value="SKA42171.1"/>
    <property type="molecule type" value="Genomic_DNA"/>
</dbReference>
<dbReference type="Pfam" id="PF13692">
    <property type="entry name" value="Glyco_trans_1_4"/>
    <property type="match status" value="1"/>
</dbReference>
<sequence length="420" mass="46183">MIALDLTCLAMAVSQKTPTPRGVARVEYEYARYFLESWRGDCVAAMPTLWGLRYFDRRRAIAGLRFLEEWWSEDRPPDSDPVYRSLKRRFGGSRELLENRLSFTDCLAGFVRQFARTGVEFGRSVPRQLPQGSVYLSVGHIGITWASLLSWLAHRRDVKAVFMLHDALALERPDWFSAKDAAAQRARFVNTATYAAGVMAPSKAAEKSVLAALRDLGRNSITSFGEPLPLPSAFSKRQSPDPELAGHRYFVACGAIERRKNFLFLLKLWSRIADKLGANTPKLVIVGMMPREGGPERDYLEATGWVKGTVVDVSGLGTPALKQLLESCRGLLMPSLGEGFGLPIAEALALGRPVLASDLPAHREAGGVAARYLDPGADDAWMAAILELATGPALAIAPHQAVTSDKYFSKVSAFLEELRS</sequence>
<evidence type="ECO:0000313" key="1">
    <source>
        <dbReference type="EMBL" id="SKA42171.1"/>
    </source>
</evidence>
<protein>
    <submittedName>
        <fullName evidence="1">Glycosyltransferase involved in cell wall bisynthesis</fullName>
    </submittedName>
</protein>
<evidence type="ECO:0000313" key="2">
    <source>
        <dbReference type="Proteomes" id="UP000190092"/>
    </source>
</evidence>
<reference evidence="2" key="1">
    <citation type="submission" date="2017-02" db="EMBL/GenBank/DDBJ databases">
        <authorList>
            <person name="Varghese N."/>
            <person name="Submissions S."/>
        </authorList>
    </citation>
    <scope>NUCLEOTIDE SEQUENCE [LARGE SCALE GENOMIC DNA]</scope>
    <source>
        <strain evidence="2">ATCC 27094</strain>
    </source>
</reference>
<dbReference type="AlphaFoldDB" id="A0A1T4TPC1"/>
<name>A0A1T4TPC1_9HYPH</name>
<dbReference type="PANTHER" id="PTHR46401:SF8">
    <property type="entry name" value="BLL6006 PROTEIN"/>
    <property type="match status" value="1"/>
</dbReference>
<dbReference type="RefSeq" id="WP_085938297.1">
    <property type="nucleotide sequence ID" value="NZ_FUWJ01000027.1"/>
</dbReference>
<dbReference type="Proteomes" id="UP000190092">
    <property type="component" value="Unassembled WGS sequence"/>
</dbReference>
<dbReference type="GO" id="GO:0016757">
    <property type="term" value="F:glycosyltransferase activity"/>
    <property type="evidence" value="ECO:0007669"/>
    <property type="project" value="TreeGrafter"/>
</dbReference>
<dbReference type="STRING" id="225324.SAMN02745126_06579"/>
<keyword evidence="1" id="KW-0808">Transferase</keyword>
<dbReference type="Gene3D" id="3.40.50.2000">
    <property type="entry name" value="Glycogen Phosphorylase B"/>
    <property type="match status" value="1"/>
</dbReference>
<organism evidence="1 2">
    <name type="scientific">Enhydrobacter aerosaccus</name>
    <dbReference type="NCBI Taxonomy" id="225324"/>
    <lineage>
        <taxon>Bacteria</taxon>
        <taxon>Pseudomonadati</taxon>
        <taxon>Pseudomonadota</taxon>
        <taxon>Alphaproteobacteria</taxon>
        <taxon>Hyphomicrobiales</taxon>
        <taxon>Enhydrobacter</taxon>
    </lineage>
</organism>
<gene>
    <name evidence="1" type="ORF">SAMN02745126_06579</name>
</gene>
<accession>A0A1T4TPC1</accession>
<dbReference type="SUPFAM" id="SSF53756">
    <property type="entry name" value="UDP-Glycosyltransferase/glycogen phosphorylase"/>
    <property type="match status" value="1"/>
</dbReference>
<dbReference type="PANTHER" id="PTHR46401">
    <property type="entry name" value="GLYCOSYLTRANSFERASE WBBK-RELATED"/>
    <property type="match status" value="1"/>
</dbReference>
<proteinExistence type="predicted"/>
<keyword evidence="2" id="KW-1185">Reference proteome</keyword>
<dbReference type="OrthoDB" id="9790710at2"/>